<dbReference type="Pfam" id="PF13609">
    <property type="entry name" value="Porin_4"/>
    <property type="match status" value="1"/>
</dbReference>
<dbReference type="GO" id="GO:0016020">
    <property type="term" value="C:membrane"/>
    <property type="evidence" value="ECO:0007669"/>
    <property type="project" value="InterPro"/>
</dbReference>
<dbReference type="Proteomes" id="UP000183974">
    <property type="component" value="Unassembled WGS sequence"/>
</dbReference>
<evidence type="ECO:0000313" key="4">
    <source>
        <dbReference type="Proteomes" id="UP000183974"/>
    </source>
</evidence>
<organism evidence="3 4">
    <name type="scientific">Roseovarius pacificus</name>
    <dbReference type="NCBI Taxonomy" id="337701"/>
    <lineage>
        <taxon>Bacteria</taxon>
        <taxon>Pseudomonadati</taxon>
        <taxon>Pseudomonadota</taxon>
        <taxon>Alphaproteobacteria</taxon>
        <taxon>Rhodobacterales</taxon>
        <taxon>Roseobacteraceae</taxon>
        <taxon>Roseovarius</taxon>
    </lineage>
</organism>
<dbReference type="STRING" id="337701.SAMN05444398_11619"/>
<reference evidence="3 4" key="1">
    <citation type="submission" date="2016-11" db="EMBL/GenBank/DDBJ databases">
        <authorList>
            <person name="Jaros S."/>
            <person name="Januszkiewicz K."/>
            <person name="Wedrychowicz H."/>
        </authorList>
    </citation>
    <scope>NUCLEOTIDE SEQUENCE [LARGE SCALE GENOMIC DNA]</scope>
    <source>
        <strain evidence="3 4">DSM 29589</strain>
    </source>
</reference>
<feature type="domain" description="Porin" evidence="2">
    <location>
        <begin position="10"/>
        <end position="379"/>
    </location>
</feature>
<dbReference type="EMBL" id="FRBR01000016">
    <property type="protein sequence ID" value="SHM42406.1"/>
    <property type="molecule type" value="Genomic_DNA"/>
</dbReference>
<evidence type="ECO:0000259" key="2">
    <source>
        <dbReference type="Pfam" id="PF13609"/>
    </source>
</evidence>
<protein>
    <submittedName>
        <fullName evidence="3">Porin</fullName>
    </submittedName>
</protein>
<gene>
    <name evidence="3" type="ORF">SAMN05444398_11619</name>
</gene>
<dbReference type="SUPFAM" id="SSF56935">
    <property type="entry name" value="Porins"/>
    <property type="match status" value="1"/>
</dbReference>
<keyword evidence="1" id="KW-0732">Signal</keyword>
<dbReference type="OrthoDB" id="6758483at2"/>
<feature type="chain" id="PRO_5013155938" evidence="1">
    <location>
        <begin position="23"/>
        <end position="420"/>
    </location>
</feature>
<dbReference type="AlphaFoldDB" id="A0A1M7INL6"/>
<dbReference type="GO" id="GO:0015288">
    <property type="term" value="F:porin activity"/>
    <property type="evidence" value="ECO:0007669"/>
    <property type="project" value="InterPro"/>
</dbReference>
<dbReference type="Gene3D" id="2.40.160.10">
    <property type="entry name" value="Porin"/>
    <property type="match status" value="1"/>
</dbReference>
<feature type="signal peptide" evidence="1">
    <location>
        <begin position="1"/>
        <end position="22"/>
    </location>
</feature>
<name>A0A1M7INL6_9RHOB</name>
<dbReference type="RefSeq" id="WP_073037080.1">
    <property type="nucleotide sequence ID" value="NZ_BMLR01000016.1"/>
</dbReference>
<keyword evidence="4" id="KW-1185">Reference proteome</keyword>
<dbReference type="InterPro" id="IPR033900">
    <property type="entry name" value="Gram_neg_porin_domain"/>
</dbReference>
<dbReference type="InterPro" id="IPR023614">
    <property type="entry name" value="Porin_dom_sf"/>
</dbReference>
<proteinExistence type="predicted"/>
<sequence length="420" mass="43029">MKKQLLCTSAIALGVAAAPAAAQEWNLDWGGYYNVDVLFSDVGGNGIPAAADLDGSTVFTNGELHFTPSVTLDNGLTFGAHIEMEALNGGGGTDGIDESYMFIEGDTMGRVEVGSENSAGFKLMTGAPSVGFGINSPSPSAYHPTAFSPAGGSAVFPALGTPGLAGRTAMVSSFTEVAGNNDVQRISYYTPSFNGLTLGVSYAPNGSNANNAANAGMTNRNTTLNDVFDIGVNYSQTFGSVDLELAARWGTADAGKVFAAVAPGLDGILGTSDDILTPAITQPGDPETWGVGARIGVAGFTFGGSYTENSSGAAFGVGDSEGWSAGVTYDLAGPWTIGFDTYQGEGKGNFNPATGARAKSEYEAYQIGAERELGTGVAWRIYAIQSESSLSVNTPSFFAPGVSKVKVDATTIGTGIRLNF</sequence>
<accession>A0A1M7INL6</accession>
<evidence type="ECO:0000256" key="1">
    <source>
        <dbReference type="SAM" id="SignalP"/>
    </source>
</evidence>
<evidence type="ECO:0000313" key="3">
    <source>
        <dbReference type="EMBL" id="SHM42406.1"/>
    </source>
</evidence>